<accession>Q3SJ99</accession>
<dbReference type="InterPro" id="IPR001584">
    <property type="entry name" value="Integrase_cat-core"/>
</dbReference>
<proteinExistence type="predicted"/>
<evidence type="ECO:0000313" key="3">
    <source>
        <dbReference type="EMBL" id="AAZ97268.1"/>
    </source>
</evidence>
<dbReference type="AlphaFoldDB" id="Q3SJ99"/>
<evidence type="ECO:0000259" key="2">
    <source>
        <dbReference type="PROSITE" id="PS50994"/>
    </source>
</evidence>
<dbReference type="RefSeq" id="WP_011311827.1">
    <property type="nucleotide sequence ID" value="NC_007404.1"/>
</dbReference>
<name>Q3SJ99_THIDA</name>
<dbReference type="eggNOG" id="COG2801">
    <property type="taxonomic scope" value="Bacteria"/>
</dbReference>
<dbReference type="OrthoDB" id="8736397at2"/>
<organism evidence="3 4">
    <name type="scientific">Thiobacillus denitrificans (strain ATCC 25259 / T1)</name>
    <dbReference type="NCBI Taxonomy" id="292415"/>
    <lineage>
        <taxon>Bacteria</taxon>
        <taxon>Pseudomonadati</taxon>
        <taxon>Pseudomonadota</taxon>
        <taxon>Betaproteobacteria</taxon>
        <taxon>Nitrosomonadales</taxon>
        <taxon>Thiobacillaceae</taxon>
        <taxon>Thiobacillus</taxon>
    </lineage>
</organism>
<dbReference type="Gene3D" id="3.30.420.10">
    <property type="entry name" value="Ribonuclease H-like superfamily/Ribonuclease H"/>
    <property type="match status" value="1"/>
</dbReference>
<dbReference type="EMBL" id="CP000116">
    <property type="protein sequence ID" value="AAZ97268.1"/>
    <property type="molecule type" value="Genomic_DNA"/>
</dbReference>
<feature type="domain" description="Integrase catalytic" evidence="2">
    <location>
        <begin position="226"/>
        <end position="455"/>
    </location>
</feature>
<evidence type="ECO:0000256" key="1">
    <source>
        <dbReference type="SAM" id="MobiDB-lite"/>
    </source>
</evidence>
<protein>
    <recommendedName>
        <fullName evidence="2">Integrase catalytic domain-containing protein</fullName>
    </recommendedName>
</protein>
<dbReference type="STRING" id="292415.Tbd_1315"/>
<dbReference type="InterPro" id="IPR036397">
    <property type="entry name" value="RNaseH_sf"/>
</dbReference>
<dbReference type="PROSITE" id="PS50994">
    <property type="entry name" value="INTEGRASE"/>
    <property type="match status" value="1"/>
</dbReference>
<dbReference type="KEGG" id="tbd:Tbd_1315"/>
<dbReference type="GO" id="GO:0003676">
    <property type="term" value="F:nucleic acid binding"/>
    <property type="evidence" value="ECO:0007669"/>
    <property type="project" value="InterPro"/>
</dbReference>
<dbReference type="HOGENOM" id="CLU_029112_0_0_4"/>
<feature type="region of interest" description="Disordered" evidence="1">
    <location>
        <begin position="594"/>
        <end position="659"/>
    </location>
</feature>
<evidence type="ECO:0000313" key="4">
    <source>
        <dbReference type="Proteomes" id="UP000008291"/>
    </source>
</evidence>
<gene>
    <name evidence="3" type="ordered locus">Tbd_1315</name>
</gene>
<dbReference type="GO" id="GO:0015074">
    <property type="term" value="P:DNA integration"/>
    <property type="evidence" value="ECO:0007669"/>
    <property type="project" value="InterPro"/>
</dbReference>
<reference evidence="3 4" key="1">
    <citation type="journal article" date="2006" name="J. Bacteriol.">
        <title>The genome sequence of the obligately chemolithoautotrophic, facultatively anaerobic bacterium Thiobacillus denitrificans.</title>
        <authorList>
            <person name="Beller H.R."/>
            <person name="Chain P.S."/>
            <person name="Letain T.E."/>
            <person name="Chakicherla A."/>
            <person name="Larimer F.W."/>
            <person name="Richardson P.M."/>
            <person name="Coleman M.A."/>
            <person name="Wood A.P."/>
            <person name="Kelly D.P."/>
        </authorList>
    </citation>
    <scope>NUCLEOTIDE SEQUENCE [LARGE SCALE GENOMIC DNA]</scope>
    <source>
        <strain evidence="3 4">ATCC 25259</strain>
    </source>
</reference>
<sequence length="659" mass="73945">MDKQQRWKRTESLMDTPAVDTWPTVDVASLRPEHQEKYAAKREAVRLYVQGYPTAAIFERTGVPAGALVHMAKRCTTIAEDGQIMGFRALIPYSHLKAYERKAEVKSKRQEQRGGHSGALGAVLSRYPEVEAKLISLIRKEAKSREIHEHRIRPKDLHRIFLSCLKNNGVSLGEWPFNTKHLGIRSIQTYMRTLLNTSFERAVNTRGEQEARAHLAVGRGIAPLLLYEEPFDAVELDAYDINAFLSVVFQTPEGAETDVLLERLWLLAMIDRVSGAILTYSIVYSSEVSANDVLTLIRDAVARPWRPKELTIPGLSYPEGGGLPSGVFPECEGAVWGSILLDGALAHLAKAVYETARRHLGFIVNWGPSRHFERRPNVERLFKSISDDVFLRFPSTTGSNPGNGRAIGAEKNATRYRIRSTEVEELLDVYVAQFNATPSEGLSYRSPLEYIEYFLAEGHFIARRLPRVSESGNPMPVRKECTVRGGAKSGRRPYIELDRARYTSSVLAQLLVLVGKKIVIEIDDEDLRQVKAYLPSGAELGFLKASGRWAITKHSRKTRQAINRLVHRRALVVSELDDPVQAYMRYLGSREKASPGRKVLPSQSKATEATRVARESGLPLVLGPPYEARQTRETVSSEESGTLMDKPPPDLNELINRQR</sequence>
<keyword evidence="4" id="KW-1185">Reference proteome</keyword>
<dbReference type="Proteomes" id="UP000008291">
    <property type="component" value="Chromosome"/>
</dbReference>